<evidence type="ECO:0000313" key="4">
    <source>
        <dbReference type="Proteomes" id="UP000826651"/>
    </source>
</evidence>
<gene>
    <name evidence="3" type="ORF">KCQ71_17250</name>
</gene>
<dbReference type="PANTHER" id="PTHR47962:SF7">
    <property type="entry name" value="MITOCHONDRIAL ATP-DEPENDENT HELICASE IRC3-RELATED"/>
    <property type="match status" value="1"/>
</dbReference>
<dbReference type="SMART" id="SM00487">
    <property type="entry name" value="DEXDc"/>
    <property type="match status" value="1"/>
</dbReference>
<dbReference type="InterPro" id="IPR006935">
    <property type="entry name" value="Helicase/UvrB_N"/>
</dbReference>
<protein>
    <submittedName>
        <fullName evidence="3">DUF3427 domain-containing protein</fullName>
    </submittedName>
</protein>
<accession>A0ABS7SC41</accession>
<evidence type="ECO:0000259" key="2">
    <source>
        <dbReference type="PROSITE" id="PS51194"/>
    </source>
</evidence>
<comment type="caution">
    <text evidence="3">The sequence shown here is derived from an EMBL/GenBank/DDBJ whole genome shotgun (WGS) entry which is preliminary data.</text>
</comment>
<dbReference type="Pfam" id="PF04851">
    <property type="entry name" value="ResIII"/>
    <property type="match status" value="1"/>
</dbReference>
<dbReference type="Pfam" id="PF13091">
    <property type="entry name" value="PLDc_2"/>
    <property type="match status" value="1"/>
</dbReference>
<dbReference type="PANTHER" id="PTHR47962">
    <property type="entry name" value="ATP-DEPENDENT HELICASE LHR-RELATED-RELATED"/>
    <property type="match status" value="1"/>
</dbReference>
<dbReference type="CDD" id="cd18032">
    <property type="entry name" value="DEXHc_RE_I_III_res"/>
    <property type="match status" value="1"/>
</dbReference>
<reference evidence="3 4" key="1">
    <citation type="submission" date="2021-04" db="EMBL/GenBank/DDBJ databases">
        <title>Ruania sp. nov., isolated from sandy soil of mangrove forest.</title>
        <authorList>
            <person name="Ge X."/>
            <person name="Huang R."/>
            <person name="Liu W."/>
        </authorList>
    </citation>
    <scope>NUCLEOTIDE SEQUENCE [LARGE SCALE GENOMIC DNA]</scope>
    <source>
        <strain evidence="3 4">N2-46</strain>
    </source>
</reference>
<proteinExistence type="predicted"/>
<dbReference type="Gene3D" id="3.30.870.10">
    <property type="entry name" value="Endonuclease Chain A"/>
    <property type="match status" value="1"/>
</dbReference>
<dbReference type="SMART" id="SM00490">
    <property type="entry name" value="HELICc"/>
    <property type="match status" value="1"/>
</dbReference>
<evidence type="ECO:0000259" key="1">
    <source>
        <dbReference type="PROSITE" id="PS51192"/>
    </source>
</evidence>
<organism evidence="3 4">
    <name type="scientific">Occultella gossypii</name>
    <dbReference type="NCBI Taxonomy" id="2800820"/>
    <lineage>
        <taxon>Bacteria</taxon>
        <taxon>Bacillati</taxon>
        <taxon>Actinomycetota</taxon>
        <taxon>Actinomycetes</taxon>
        <taxon>Micrococcales</taxon>
        <taxon>Ruaniaceae</taxon>
        <taxon>Occultella</taxon>
    </lineage>
</organism>
<dbReference type="Pfam" id="PF00271">
    <property type="entry name" value="Helicase_C"/>
    <property type="match status" value="1"/>
</dbReference>
<dbReference type="InterPro" id="IPR052511">
    <property type="entry name" value="ATP-dep_Helicase"/>
</dbReference>
<dbReference type="PROSITE" id="PS51194">
    <property type="entry name" value="HELICASE_CTER"/>
    <property type="match status" value="1"/>
</dbReference>
<dbReference type="SUPFAM" id="SSF56024">
    <property type="entry name" value="Phospholipase D/nuclease"/>
    <property type="match status" value="1"/>
</dbReference>
<dbReference type="CDD" id="cd09203">
    <property type="entry name" value="PLDc_N_DEXD_b1"/>
    <property type="match status" value="1"/>
</dbReference>
<dbReference type="EMBL" id="JAGSHT010000016">
    <property type="protein sequence ID" value="MBZ2197910.1"/>
    <property type="molecule type" value="Genomic_DNA"/>
</dbReference>
<dbReference type="SUPFAM" id="SSF52540">
    <property type="entry name" value="P-loop containing nucleoside triphosphate hydrolases"/>
    <property type="match status" value="1"/>
</dbReference>
<dbReference type="Proteomes" id="UP000826651">
    <property type="component" value="Unassembled WGS sequence"/>
</dbReference>
<dbReference type="Pfam" id="PF11907">
    <property type="entry name" value="DUF3427"/>
    <property type="match status" value="1"/>
</dbReference>
<dbReference type="InterPro" id="IPR027417">
    <property type="entry name" value="P-loop_NTPase"/>
</dbReference>
<dbReference type="Gene3D" id="3.40.50.300">
    <property type="entry name" value="P-loop containing nucleotide triphosphate hydrolases"/>
    <property type="match status" value="2"/>
</dbReference>
<dbReference type="CDD" id="cd18799">
    <property type="entry name" value="SF2_C_EcoAI-like"/>
    <property type="match status" value="1"/>
</dbReference>
<dbReference type="InterPro" id="IPR001650">
    <property type="entry name" value="Helicase_C-like"/>
</dbReference>
<dbReference type="InterPro" id="IPR021835">
    <property type="entry name" value="DUF3427"/>
</dbReference>
<feature type="domain" description="Helicase ATP-binding" evidence="1">
    <location>
        <begin position="329"/>
        <end position="472"/>
    </location>
</feature>
<evidence type="ECO:0000313" key="3">
    <source>
        <dbReference type="EMBL" id="MBZ2197910.1"/>
    </source>
</evidence>
<name>A0ABS7SC41_9MICO</name>
<dbReference type="PROSITE" id="PS51192">
    <property type="entry name" value="HELICASE_ATP_BIND_1"/>
    <property type="match status" value="1"/>
</dbReference>
<dbReference type="InterPro" id="IPR014001">
    <property type="entry name" value="Helicase_ATP-bd"/>
</dbReference>
<keyword evidence="4" id="KW-1185">Reference proteome</keyword>
<dbReference type="InterPro" id="IPR025202">
    <property type="entry name" value="PLD-like_dom"/>
</dbReference>
<sequence>MPDDGALVEGAYEELITERLAATLRNLPADDWASGSVPDGDQPHVLAAHVAEAVHRRLRGVKDSAERLALVNQLLDTIDDGETVPSAERLLAVERRLPTQLTTTSRFATRPQAPLSEAALLTNAHGEPSLQSEILAEMPSADEVDLLCAFVKWTGVRTLRPGLASLRDRGVPLRIATTTYMGATERVALDRLVREVGAQVKIQYDVQRTRLHAKAWMFRRRSGFSTAYVGSSNLSHSALLDGVEWNVRLSQRANRALLAKFEATFDTYWADPTFEDYQPDDVEDRDRLDDALAEASGRSQHTRVTFSISGLEVRAYPYQQRMLDEIEAARKVYGRHRNLVVAATGTGKTVVAALDYRRLSEEAGPGEHPRLLFVAHRREILQQSLRTFREVLTDPEFGELYVDGKRPERWKHVFASIQSLTAYGVENIPPASFRVLIVDEFHHAAASTYQKLLRHLTPDETLGLTATPERADGVHVARLFGGAPTTELRLWDAIASDLLAPFHYFAINDETDLSRIAWARGAYDARSLSNLYTGNDARSRIILSQLRDKVADLDAMKALGFCVDVGHAHAMAEAFNQAGIPSRAVTGETAHAHRDEALTDLRSGATKVIFAVDVYNEGVDIPDVNTVLFLRPTESATIFVQQLGRGLRRTRTKSVLTALDFVGIQRKEFRWDLKLGAITGQSRRGLIEGIEKGFTTLPSGCQIVLERESQQRILANVRDQVSRRWSRLVSELRTLSAQRDHVSLGTYLHETGNDLGAVIERPERSWTRLRREAGLEVPVGGPLEDVLLRRVRALAHVDDSERTAAYLAVLSGADYESLSPTERAFARMLFFSLYPDGGGFESYADGLTAASHEAAANQELMTVVDLARATQLRLTVASTGSTAGLPLRLHARYQREEALAALGWANLSRTPKSFQAGVLHESEQNLDALFVTVEKSEAAFSPSTMYRDYPISRTLFHWESQSTTSLLSPTGQRYVAGSSTVLLFVRVRGHGPVGTEPYTYLGPVELVAHQGERPIAITWRLNTPMPLELFSSTTAAAP</sequence>
<feature type="domain" description="Helicase C-terminal" evidence="2">
    <location>
        <begin position="545"/>
        <end position="698"/>
    </location>
</feature>